<accession>A0A5A7SZC6</accession>
<name>A0A5A7SZC6_CUCMM</name>
<evidence type="ECO:0000256" key="1">
    <source>
        <dbReference type="SAM" id="MobiDB-lite"/>
    </source>
</evidence>
<evidence type="ECO:0000313" key="2">
    <source>
        <dbReference type="EMBL" id="KAA0035993.1"/>
    </source>
</evidence>
<dbReference type="AlphaFoldDB" id="A0A5A7SZC6"/>
<comment type="caution">
    <text evidence="2">The sequence shown here is derived from an EMBL/GenBank/DDBJ whole genome shotgun (WGS) entry which is preliminary data.</text>
</comment>
<dbReference type="Proteomes" id="UP000321393">
    <property type="component" value="Unassembled WGS sequence"/>
</dbReference>
<gene>
    <name evidence="2" type="ORF">E6C27_scaffold56G002070</name>
</gene>
<dbReference type="EMBL" id="SSTE01019881">
    <property type="protein sequence ID" value="KAA0035993.1"/>
    <property type="molecule type" value="Genomic_DNA"/>
</dbReference>
<feature type="region of interest" description="Disordered" evidence="1">
    <location>
        <begin position="1"/>
        <end position="29"/>
    </location>
</feature>
<evidence type="ECO:0000313" key="3">
    <source>
        <dbReference type="Proteomes" id="UP000321393"/>
    </source>
</evidence>
<protein>
    <submittedName>
        <fullName evidence="2">Gag/pol protein</fullName>
    </submittedName>
</protein>
<sequence length="106" mass="11919">MFPPSSSESKKIQKKKGGKGKDPTVAAEGKRKTKVAIKGNCFHCNVEGHWKRNYSKYLAKKKEKESKYDLLVLETCLVENDQNAWILDLGATNHVCSSLQKTSSFK</sequence>
<reference evidence="2 3" key="1">
    <citation type="submission" date="2019-08" db="EMBL/GenBank/DDBJ databases">
        <title>Draft genome sequences of two oriental melons (Cucumis melo L. var makuwa).</title>
        <authorList>
            <person name="Kwon S.-Y."/>
        </authorList>
    </citation>
    <scope>NUCLEOTIDE SEQUENCE [LARGE SCALE GENOMIC DNA]</scope>
    <source>
        <strain evidence="3">cv. SW 3</strain>
        <tissue evidence="2">Leaf</tissue>
    </source>
</reference>
<organism evidence="2 3">
    <name type="scientific">Cucumis melo var. makuwa</name>
    <name type="common">Oriental melon</name>
    <dbReference type="NCBI Taxonomy" id="1194695"/>
    <lineage>
        <taxon>Eukaryota</taxon>
        <taxon>Viridiplantae</taxon>
        <taxon>Streptophyta</taxon>
        <taxon>Embryophyta</taxon>
        <taxon>Tracheophyta</taxon>
        <taxon>Spermatophyta</taxon>
        <taxon>Magnoliopsida</taxon>
        <taxon>eudicotyledons</taxon>
        <taxon>Gunneridae</taxon>
        <taxon>Pentapetalae</taxon>
        <taxon>rosids</taxon>
        <taxon>fabids</taxon>
        <taxon>Cucurbitales</taxon>
        <taxon>Cucurbitaceae</taxon>
        <taxon>Benincaseae</taxon>
        <taxon>Cucumis</taxon>
    </lineage>
</organism>
<dbReference type="OrthoDB" id="1744507at2759"/>
<proteinExistence type="predicted"/>